<evidence type="ECO:0000256" key="7">
    <source>
        <dbReference type="SAM" id="Phobius"/>
    </source>
</evidence>
<dbReference type="PANTHER" id="PTHR43806">
    <property type="entry name" value="PEPTIDASE S8"/>
    <property type="match status" value="1"/>
</dbReference>
<dbReference type="AlphaFoldDB" id="A0A3M2JMP5"/>
<dbReference type="InterPro" id="IPR000209">
    <property type="entry name" value="Peptidase_S8/S53_dom"/>
</dbReference>
<name>A0A3M2JMP5_9CELL</name>
<keyword evidence="2 5" id="KW-0645">Protease</keyword>
<evidence type="ECO:0000313" key="10">
    <source>
        <dbReference type="EMBL" id="RMI13546.1"/>
    </source>
</evidence>
<protein>
    <recommendedName>
        <fullName evidence="9">Peptidase S8/S53 domain-containing protein</fullName>
    </recommendedName>
</protein>
<dbReference type="InterPro" id="IPR036852">
    <property type="entry name" value="Peptidase_S8/S53_dom_sf"/>
</dbReference>
<dbReference type="InterPro" id="IPR015500">
    <property type="entry name" value="Peptidase_S8_subtilisin-rel"/>
</dbReference>
<feature type="active site" description="Charge relay system" evidence="5">
    <location>
        <position position="105"/>
    </location>
</feature>
<dbReference type="InterPro" id="IPR050131">
    <property type="entry name" value="Peptidase_S8_subtilisin-like"/>
</dbReference>
<dbReference type="CDD" id="cd00306">
    <property type="entry name" value="Peptidases_S8_S53"/>
    <property type="match status" value="1"/>
</dbReference>
<dbReference type="PROSITE" id="PS51892">
    <property type="entry name" value="SUBTILASE"/>
    <property type="match status" value="1"/>
</dbReference>
<organism evidence="10 11">
    <name type="scientific">Cellulomonas triticagri</name>
    <dbReference type="NCBI Taxonomy" id="2483352"/>
    <lineage>
        <taxon>Bacteria</taxon>
        <taxon>Bacillati</taxon>
        <taxon>Actinomycetota</taxon>
        <taxon>Actinomycetes</taxon>
        <taxon>Micrococcales</taxon>
        <taxon>Cellulomonadaceae</taxon>
        <taxon>Cellulomonas</taxon>
    </lineage>
</organism>
<dbReference type="RefSeq" id="WP_122148135.1">
    <property type="nucleotide sequence ID" value="NZ_RFFI01000013.1"/>
</dbReference>
<keyword evidence="8" id="KW-0732">Signal</keyword>
<dbReference type="Pfam" id="PF00082">
    <property type="entry name" value="Peptidase_S8"/>
    <property type="match status" value="1"/>
</dbReference>
<evidence type="ECO:0000256" key="1">
    <source>
        <dbReference type="ARBA" id="ARBA00011073"/>
    </source>
</evidence>
<feature type="signal peptide" evidence="8">
    <location>
        <begin position="1"/>
        <end position="28"/>
    </location>
</feature>
<dbReference type="Proteomes" id="UP000269289">
    <property type="component" value="Unassembled WGS sequence"/>
</dbReference>
<keyword evidence="7" id="KW-0812">Transmembrane</keyword>
<evidence type="ECO:0000259" key="9">
    <source>
        <dbReference type="Pfam" id="PF00082"/>
    </source>
</evidence>
<evidence type="ECO:0000256" key="3">
    <source>
        <dbReference type="ARBA" id="ARBA00022801"/>
    </source>
</evidence>
<evidence type="ECO:0000256" key="2">
    <source>
        <dbReference type="ARBA" id="ARBA00022670"/>
    </source>
</evidence>
<dbReference type="EMBL" id="RFFI01000013">
    <property type="protein sequence ID" value="RMI13546.1"/>
    <property type="molecule type" value="Genomic_DNA"/>
</dbReference>
<reference evidence="10 11" key="1">
    <citation type="submission" date="2018-10" db="EMBL/GenBank/DDBJ databases">
        <title>Isolation, diversity and antifungal activity of actinobacteria from wheat.</title>
        <authorList>
            <person name="Han C."/>
        </authorList>
    </citation>
    <scope>NUCLEOTIDE SEQUENCE [LARGE SCALE GENOMIC DNA]</scope>
    <source>
        <strain evidence="10 11">NEAU-YY56</strain>
    </source>
</reference>
<evidence type="ECO:0000256" key="5">
    <source>
        <dbReference type="PROSITE-ProRule" id="PRU01240"/>
    </source>
</evidence>
<evidence type="ECO:0000256" key="6">
    <source>
        <dbReference type="SAM" id="MobiDB-lite"/>
    </source>
</evidence>
<feature type="transmembrane region" description="Helical" evidence="7">
    <location>
        <begin position="382"/>
        <end position="406"/>
    </location>
</feature>
<keyword evidence="7" id="KW-0472">Membrane</keyword>
<feature type="active site" description="Charge relay system" evidence="5">
    <location>
        <position position="268"/>
    </location>
</feature>
<keyword evidence="11" id="KW-1185">Reference proteome</keyword>
<gene>
    <name evidence="10" type="ORF">EBM89_03805</name>
</gene>
<keyword evidence="3 5" id="KW-0378">Hydrolase</keyword>
<feature type="compositionally biased region" description="Low complexity" evidence="6">
    <location>
        <begin position="359"/>
        <end position="374"/>
    </location>
</feature>
<evidence type="ECO:0000256" key="8">
    <source>
        <dbReference type="SAM" id="SignalP"/>
    </source>
</evidence>
<keyword evidence="7" id="KW-1133">Transmembrane helix</keyword>
<dbReference type="PANTHER" id="PTHR43806:SF11">
    <property type="entry name" value="CEREVISIN-RELATED"/>
    <property type="match status" value="1"/>
</dbReference>
<accession>A0A3M2JMP5</accession>
<feature type="domain" description="Peptidase S8/S53" evidence="9">
    <location>
        <begin position="53"/>
        <end position="318"/>
    </location>
</feature>
<evidence type="ECO:0000256" key="4">
    <source>
        <dbReference type="ARBA" id="ARBA00022825"/>
    </source>
</evidence>
<feature type="region of interest" description="Disordered" evidence="6">
    <location>
        <begin position="359"/>
        <end position="380"/>
    </location>
</feature>
<keyword evidence="4 5" id="KW-0720">Serine protease</keyword>
<comment type="caution">
    <text evidence="10">The sequence shown here is derived from an EMBL/GenBank/DDBJ whole genome shotgun (WGS) entry which is preliminary data.</text>
</comment>
<dbReference type="GO" id="GO:0006508">
    <property type="term" value="P:proteolysis"/>
    <property type="evidence" value="ECO:0007669"/>
    <property type="project" value="UniProtKB-KW"/>
</dbReference>
<dbReference type="SUPFAM" id="SSF52743">
    <property type="entry name" value="Subtilisin-like"/>
    <property type="match status" value="1"/>
</dbReference>
<feature type="active site" description="Charge relay system" evidence="5">
    <location>
        <position position="62"/>
    </location>
</feature>
<comment type="similarity">
    <text evidence="1 5">Belongs to the peptidase S8 family.</text>
</comment>
<dbReference type="GO" id="GO:0004252">
    <property type="term" value="F:serine-type endopeptidase activity"/>
    <property type="evidence" value="ECO:0007669"/>
    <property type="project" value="UniProtKB-UniRule"/>
</dbReference>
<dbReference type="Gene3D" id="3.40.50.200">
    <property type="entry name" value="Peptidase S8/S53 domain"/>
    <property type="match status" value="1"/>
</dbReference>
<feature type="chain" id="PRO_5018250766" description="Peptidase S8/S53 domain-containing protein" evidence="8">
    <location>
        <begin position="29"/>
        <end position="428"/>
    </location>
</feature>
<sequence>MSRAFQRIAMPAGAALLVALAAAPSAAAAPDDAPGLWYYTQPGLEQVHERTTGEGITIAMLDTAINPDVPELVGTGLEVHEPSYCAASEGGPALPATTTGPLAQHATSIASMLVGSGNGVDGQPGVRGVAPGAKLIAFANLSIAEDRACLATADQVGTRAAAVSFRDAVASGANIINVSATLDMDTDDYVAALREGVIVVGAAGNTGGIVTGWPATLNGAVAVGTARPDMTLDPGSPSGPELGVIAPGAEVRCLDGTFATYAYCTGSSQATAYVSGALALVWSAYPDATANQILQSLVRNTDGEAEHEPVHDESWGYGAVNVRLMLESDPTSYPDVNPFIRTGPDEIPSASALLAETAPEAPANPAPNSDAPSTDDPQEAGLPGGVITAVAVVVLLALVVAGVLLVRRRSATAPTHHAPSTDRGGHRG</sequence>
<proteinExistence type="inferred from homology"/>
<dbReference type="PRINTS" id="PR00723">
    <property type="entry name" value="SUBTILISIN"/>
</dbReference>
<dbReference type="OrthoDB" id="3644449at2"/>
<evidence type="ECO:0000313" key="11">
    <source>
        <dbReference type="Proteomes" id="UP000269289"/>
    </source>
</evidence>